<feature type="transmembrane region" description="Helical" evidence="1">
    <location>
        <begin position="6"/>
        <end position="32"/>
    </location>
</feature>
<gene>
    <name evidence="2" type="ORF">JIN82_02930</name>
</gene>
<keyword evidence="1" id="KW-0812">Transmembrane</keyword>
<keyword evidence="1" id="KW-1133">Transmembrane helix</keyword>
<evidence type="ECO:0000256" key="1">
    <source>
        <dbReference type="SAM" id="Phobius"/>
    </source>
</evidence>
<evidence type="ECO:0000313" key="3">
    <source>
        <dbReference type="Proteomes" id="UP000624703"/>
    </source>
</evidence>
<proteinExistence type="predicted"/>
<dbReference type="EMBL" id="JAENIM010000016">
    <property type="protein sequence ID" value="MBK1790106.1"/>
    <property type="molecule type" value="Genomic_DNA"/>
</dbReference>
<sequence>MKTNLYKTSIIIFGLVVPVVLSLIVIAVCYGYKSSTEKTYKKNKSDYLAEIQSQKVIDRLQKDLSGKKDQLEAWEAQVSEESIVQLGNEFRKLQAKYPSDVLRRNSANKGTQSSGMGKTTKQTSNSWIFDYNGTLTVMQKALFELETEMPQMQLDKMTIRKASNENLLQFNLNYTSWEK</sequence>
<evidence type="ECO:0008006" key="4">
    <source>
        <dbReference type="Google" id="ProtNLM"/>
    </source>
</evidence>
<keyword evidence="3" id="KW-1185">Reference proteome</keyword>
<dbReference type="AlphaFoldDB" id="A0A8J7SHZ4"/>
<reference evidence="2" key="1">
    <citation type="submission" date="2021-01" db="EMBL/GenBank/DDBJ databases">
        <title>Modified the classification status of verrucomicrobia.</title>
        <authorList>
            <person name="Feng X."/>
        </authorList>
    </citation>
    <scope>NUCLEOTIDE SEQUENCE</scope>
    <source>
        <strain evidence="2">_KCTC 22039</strain>
    </source>
</reference>
<dbReference type="RefSeq" id="WP_200310145.1">
    <property type="nucleotide sequence ID" value="NZ_JAENIM010000016.1"/>
</dbReference>
<comment type="caution">
    <text evidence="2">The sequence shown here is derived from an EMBL/GenBank/DDBJ whole genome shotgun (WGS) entry which is preliminary data.</text>
</comment>
<dbReference type="Proteomes" id="UP000624703">
    <property type="component" value="Unassembled WGS sequence"/>
</dbReference>
<name>A0A8J7SHZ4_9BACT</name>
<keyword evidence="1" id="KW-0472">Membrane</keyword>
<protein>
    <recommendedName>
        <fullName evidence="4">Type II secretion system (T2SS), protein M subtype b</fullName>
    </recommendedName>
</protein>
<evidence type="ECO:0000313" key="2">
    <source>
        <dbReference type="EMBL" id="MBK1790106.1"/>
    </source>
</evidence>
<accession>A0A8J7SHZ4</accession>
<organism evidence="2 3">
    <name type="scientific">Persicirhabdus sediminis</name>
    <dbReference type="NCBI Taxonomy" id="454144"/>
    <lineage>
        <taxon>Bacteria</taxon>
        <taxon>Pseudomonadati</taxon>
        <taxon>Verrucomicrobiota</taxon>
        <taxon>Verrucomicrobiia</taxon>
        <taxon>Verrucomicrobiales</taxon>
        <taxon>Verrucomicrobiaceae</taxon>
        <taxon>Persicirhabdus</taxon>
    </lineage>
</organism>